<evidence type="ECO:0000256" key="1">
    <source>
        <dbReference type="PROSITE-ProRule" id="PRU00339"/>
    </source>
</evidence>
<dbReference type="InterPro" id="IPR011990">
    <property type="entry name" value="TPR-like_helical_dom_sf"/>
</dbReference>
<evidence type="ECO:0000313" key="4">
    <source>
        <dbReference type="Proteomes" id="UP001224392"/>
    </source>
</evidence>
<dbReference type="SUPFAM" id="SSF74653">
    <property type="entry name" value="TolA/TonB C-terminal domain"/>
    <property type="match status" value="1"/>
</dbReference>
<keyword evidence="1" id="KW-0802">TPR repeat</keyword>
<evidence type="ECO:0008006" key="5">
    <source>
        <dbReference type="Google" id="ProtNLM"/>
    </source>
</evidence>
<evidence type="ECO:0000313" key="3">
    <source>
        <dbReference type="EMBL" id="GMG87180.1"/>
    </source>
</evidence>
<keyword evidence="2" id="KW-0732">Signal</keyword>
<proteinExistence type="predicted"/>
<dbReference type="Proteomes" id="UP001224392">
    <property type="component" value="Unassembled WGS sequence"/>
</dbReference>
<accession>A0ABQ6LYM7</accession>
<feature type="signal peptide" evidence="2">
    <location>
        <begin position="1"/>
        <end position="28"/>
    </location>
</feature>
<feature type="repeat" description="TPR" evidence="1">
    <location>
        <begin position="78"/>
        <end position="111"/>
    </location>
</feature>
<dbReference type="Gene3D" id="1.25.40.10">
    <property type="entry name" value="Tetratricopeptide repeat domain"/>
    <property type="match status" value="2"/>
</dbReference>
<gene>
    <name evidence="3" type="ORF">MNKW57_15010</name>
</gene>
<dbReference type="PROSITE" id="PS50005">
    <property type="entry name" value="TPR"/>
    <property type="match status" value="1"/>
</dbReference>
<sequence length="424" mass="47625">MKKQVSRSVFAFSATLLAASQLGTFAYADNPPKSYIDAVEAPSVTTKRQLRPSEAVERYRQMVEEVEAVEGAYGNGLDEHLIGLGSALQEMGAHEEAIDHFKRAMLVNRVNEGLYSLNQAPIIERMIESNIAMGNWEGATDTYSYLFWLNKKNFGENDPRMLPVINKLSAWHLQSYMEEKGGTMFEHLVNATNLYKLAVDIITNNFGEDDLRLVEALRGLKASNYYLATYRGEPAQTVTVNSNFGPGGDVPTAEQARFDHYKLNSFRNGRNAITRIVDVYQRNPDAPPAASARAQVELADWYMMFNKWSTARRTYEHAYQALWDNGATNDEMTEIFGQPTALPDLPMIDPDEETGAEQYVLVSFDVTEFGKARNVQILDSGPADSVSTRSKVRKLLRNAKFRPRFAGGEPVLTRGVVQRFVFDD</sequence>
<organism evidence="3 4">
    <name type="scientific">Biformimicrobium ophioploci</name>
    <dbReference type="NCBI Taxonomy" id="3036711"/>
    <lineage>
        <taxon>Bacteria</taxon>
        <taxon>Pseudomonadati</taxon>
        <taxon>Pseudomonadota</taxon>
        <taxon>Gammaproteobacteria</taxon>
        <taxon>Cellvibrionales</taxon>
        <taxon>Microbulbiferaceae</taxon>
        <taxon>Biformimicrobium</taxon>
    </lineage>
</organism>
<reference evidence="3 4" key="1">
    <citation type="submission" date="2023-04" db="EMBL/GenBank/DDBJ databases">
        <title>Marinobulbifer ophiurae gen. nov., sp. Nov., isolate from tissue of brittle star Ophioplocus japonicus.</title>
        <authorList>
            <person name="Kawano K."/>
            <person name="Sawayama S."/>
            <person name="Nakagawa S."/>
        </authorList>
    </citation>
    <scope>NUCLEOTIDE SEQUENCE [LARGE SCALE GENOMIC DNA]</scope>
    <source>
        <strain evidence="3 4">NKW57</strain>
    </source>
</reference>
<dbReference type="Gene3D" id="3.30.1150.10">
    <property type="match status" value="1"/>
</dbReference>
<name>A0ABQ6LYM7_9GAMM</name>
<feature type="chain" id="PRO_5047245318" description="TonB C-terminal domain-containing protein" evidence="2">
    <location>
        <begin position="29"/>
        <end position="424"/>
    </location>
</feature>
<dbReference type="SUPFAM" id="SSF48452">
    <property type="entry name" value="TPR-like"/>
    <property type="match status" value="1"/>
</dbReference>
<dbReference type="InterPro" id="IPR019734">
    <property type="entry name" value="TPR_rpt"/>
</dbReference>
<protein>
    <recommendedName>
        <fullName evidence="5">TonB C-terminal domain-containing protein</fullName>
    </recommendedName>
</protein>
<dbReference type="EMBL" id="BSYJ01000003">
    <property type="protein sequence ID" value="GMG87180.1"/>
    <property type="molecule type" value="Genomic_DNA"/>
</dbReference>
<keyword evidence="4" id="KW-1185">Reference proteome</keyword>
<dbReference type="RefSeq" id="WP_285763817.1">
    <property type="nucleotide sequence ID" value="NZ_BSYJ01000003.1"/>
</dbReference>
<evidence type="ECO:0000256" key="2">
    <source>
        <dbReference type="SAM" id="SignalP"/>
    </source>
</evidence>
<comment type="caution">
    <text evidence="3">The sequence shown here is derived from an EMBL/GenBank/DDBJ whole genome shotgun (WGS) entry which is preliminary data.</text>
</comment>